<evidence type="ECO:0000256" key="2">
    <source>
        <dbReference type="ARBA" id="ARBA00022475"/>
    </source>
</evidence>
<evidence type="ECO:0000256" key="3">
    <source>
        <dbReference type="ARBA" id="ARBA00022692"/>
    </source>
</evidence>
<sequence length="437" mass="49498">MNKILNKLKKDNLMLNILSNFFFKGLGIGLSFISIPIMLKYLDKDNYGLWILILSITSWIYTFDIGIGNGLKNRLAETLTKKNEKEAKEYIATSYFFVTIISIIFFLLSYIVLKNIDLSKLLNITYISNNELNKILLINIGFVCINFIFSLCNNVFLGSQKSYLTSINSVLSQIIFFIFLLNLFYFKKNSIVLLSLTYGLGIFLSHTILSIYYFYKNKNLLFKIKDIRLNKTKNIFGVGLKIFLVQIAGLIIFSTDNFIITKYTGIENVAIYNIVNKLFGIPLLAMTLITTPIWPAATKAFHEGNIEWLKNILKKLQKVFISLLILTIIMIILGKPFIKIWTLGEIEPSLSLVIVCGLATLLTCFSNIYSTIIFGIGIGWGIVILSLTQAIINIVVSLIAIIYFDLGIVGVVLGTCFSMLTNVFVLPRSLKKMIEKI</sequence>
<dbReference type="InterPro" id="IPR002797">
    <property type="entry name" value="Polysacc_synth"/>
</dbReference>
<feature type="transmembrane region" description="Helical" evidence="6">
    <location>
        <begin position="191"/>
        <end position="215"/>
    </location>
</feature>
<evidence type="ECO:0000313" key="7">
    <source>
        <dbReference type="EMBL" id="MDX8334905.1"/>
    </source>
</evidence>
<feature type="transmembrane region" description="Helical" evidence="6">
    <location>
        <begin position="135"/>
        <end position="156"/>
    </location>
</feature>
<comment type="caution">
    <text evidence="7">The sequence shown here is derived from an EMBL/GenBank/DDBJ whole genome shotgun (WGS) entry which is preliminary data.</text>
</comment>
<evidence type="ECO:0000256" key="5">
    <source>
        <dbReference type="ARBA" id="ARBA00023136"/>
    </source>
</evidence>
<dbReference type="PANTHER" id="PTHR30250">
    <property type="entry name" value="PST FAMILY PREDICTED COLANIC ACID TRANSPORTER"/>
    <property type="match status" value="1"/>
</dbReference>
<evidence type="ECO:0000313" key="8">
    <source>
        <dbReference type="Proteomes" id="UP001279681"/>
    </source>
</evidence>
<gene>
    <name evidence="7" type="ORF">RFV38_00065</name>
</gene>
<dbReference type="Proteomes" id="UP001279681">
    <property type="component" value="Unassembled WGS sequence"/>
</dbReference>
<accession>A0ABU4W5U0</accession>
<feature type="transmembrane region" description="Helical" evidence="6">
    <location>
        <begin position="350"/>
        <end position="369"/>
    </location>
</feature>
<dbReference type="EMBL" id="JAVIKH010000001">
    <property type="protein sequence ID" value="MDX8334905.1"/>
    <property type="molecule type" value="Genomic_DNA"/>
</dbReference>
<feature type="transmembrane region" description="Helical" evidence="6">
    <location>
        <begin position="163"/>
        <end position="185"/>
    </location>
</feature>
<dbReference type="InterPro" id="IPR050833">
    <property type="entry name" value="Poly_Biosynth_Transport"/>
</dbReference>
<keyword evidence="4 6" id="KW-1133">Transmembrane helix</keyword>
<feature type="transmembrane region" description="Helical" evidence="6">
    <location>
        <begin position="235"/>
        <end position="254"/>
    </location>
</feature>
<feature type="transmembrane region" description="Helical" evidence="6">
    <location>
        <begin position="21"/>
        <end position="41"/>
    </location>
</feature>
<comment type="subcellular location">
    <subcellularLocation>
        <location evidence="1">Cell membrane</location>
        <topology evidence="1">Multi-pass membrane protein</topology>
    </subcellularLocation>
</comment>
<evidence type="ECO:0000256" key="4">
    <source>
        <dbReference type="ARBA" id="ARBA00022989"/>
    </source>
</evidence>
<keyword evidence="3 6" id="KW-0812">Transmembrane</keyword>
<organism evidence="7 8">
    <name type="scientific">Candidatus Cetobacterium colombiensis</name>
    <dbReference type="NCBI Taxonomy" id="3073100"/>
    <lineage>
        <taxon>Bacteria</taxon>
        <taxon>Fusobacteriati</taxon>
        <taxon>Fusobacteriota</taxon>
        <taxon>Fusobacteriia</taxon>
        <taxon>Fusobacteriales</taxon>
        <taxon>Fusobacteriaceae</taxon>
        <taxon>Cetobacterium</taxon>
    </lineage>
</organism>
<feature type="transmembrane region" description="Helical" evidence="6">
    <location>
        <begin position="408"/>
        <end position="426"/>
    </location>
</feature>
<feature type="transmembrane region" description="Helical" evidence="6">
    <location>
        <begin position="47"/>
        <end position="71"/>
    </location>
</feature>
<dbReference type="RefSeq" id="WP_320312320.1">
    <property type="nucleotide sequence ID" value="NZ_JAVIKH010000001.1"/>
</dbReference>
<name>A0ABU4W5U0_9FUSO</name>
<dbReference type="PANTHER" id="PTHR30250:SF26">
    <property type="entry name" value="PSMA PROTEIN"/>
    <property type="match status" value="1"/>
</dbReference>
<keyword evidence="2" id="KW-1003">Cell membrane</keyword>
<proteinExistence type="predicted"/>
<feature type="transmembrane region" description="Helical" evidence="6">
    <location>
        <begin position="376"/>
        <end position="402"/>
    </location>
</feature>
<dbReference type="Pfam" id="PF01943">
    <property type="entry name" value="Polysacc_synt"/>
    <property type="match status" value="1"/>
</dbReference>
<keyword evidence="8" id="KW-1185">Reference proteome</keyword>
<feature type="transmembrane region" description="Helical" evidence="6">
    <location>
        <begin position="92"/>
        <end position="113"/>
    </location>
</feature>
<feature type="transmembrane region" description="Helical" evidence="6">
    <location>
        <begin position="319"/>
        <end position="338"/>
    </location>
</feature>
<evidence type="ECO:0000256" key="6">
    <source>
        <dbReference type="SAM" id="Phobius"/>
    </source>
</evidence>
<keyword evidence="5 6" id="KW-0472">Membrane</keyword>
<protein>
    <submittedName>
        <fullName evidence="7">Oligosaccharide flippase family protein</fullName>
    </submittedName>
</protein>
<feature type="transmembrane region" description="Helical" evidence="6">
    <location>
        <begin position="274"/>
        <end position="298"/>
    </location>
</feature>
<evidence type="ECO:0000256" key="1">
    <source>
        <dbReference type="ARBA" id="ARBA00004651"/>
    </source>
</evidence>
<reference evidence="8" key="1">
    <citation type="submission" date="2023-07" db="EMBL/GenBank/DDBJ databases">
        <authorList>
            <person name="Colorado M.A."/>
            <person name="Villamil L.M."/>
            <person name="Melo J.F."/>
            <person name="Rodriguez J.A."/>
            <person name="Ruiz R.Y."/>
        </authorList>
    </citation>
    <scope>NUCLEOTIDE SEQUENCE [LARGE SCALE GENOMIC DNA]</scope>
    <source>
        <strain evidence="8">C33</strain>
    </source>
</reference>